<dbReference type="CDD" id="cd02440">
    <property type="entry name" value="AdoMet_MTases"/>
    <property type="match status" value="1"/>
</dbReference>
<organism evidence="4">
    <name type="scientific">viral metagenome</name>
    <dbReference type="NCBI Taxonomy" id="1070528"/>
    <lineage>
        <taxon>unclassified sequences</taxon>
        <taxon>metagenomes</taxon>
        <taxon>organismal metagenomes</taxon>
    </lineage>
</organism>
<dbReference type="GO" id="GO:0016740">
    <property type="term" value="F:transferase activity"/>
    <property type="evidence" value="ECO:0007669"/>
    <property type="project" value="UniProtKB-KW"/>
</dbReference>
<accession>A0A6C0DBC3</accession>
<keyword evidence="2" id="KW-0812">Transmembrane</keyword>
<protein>
    <recommendedName>
        <fullName evidence="3">Methyltransferase domain-containing protein</fullName>
    </recommendedName>
</protein>
<dbReference type="SUPFAM" id="SSF53335">
    <property type="entry name" value="S-adenosyl-L-methionine-dependent methyltransferases"/>
    <property type="match status" value="1"/>
</dbReference>
<name>A0A6C0DBC3_9ZZZZ</name>
<keyword evidence="1" id="KW-0808">Transferase</keyword>
<dbReference type="Pfam" id="PF13649">
    <property type="entry name" value="Methyltransf_25"/>
    <property type="match status" value="1"/>
</dbReference>
<feature type="domain" description="Methyltransferase" evidence="3">
    <location>
        <begin position="99"/>
        <end position="190"/>
    </location>
</feature>
<dbReference type="AlphaFoldDB" id="A0A6C0DBC3"/>
<keyword evidence="2" id="KW-0472">Membrane</keyword>
<feature type="transmembrane region" description="Helical" evidence="2">
    <location>
        <begin position="6"/>
        <end position="23"/>
    </location>
</feature>
<dbReference type="InterPro" id="IPR041698">
    <property type="entry name" value="Methyltransf_25"/>
</dbReference>
<evidence type="ECO:0000313" key="4">
    <source>
        <dbReference type="EMBL" id="QHT13721.1"/>
    </source>
</evidence>
<dbReference type="PANTHER" id="PTHR43861">
    <property type="entry name" value="TRANS-ACONITATE 2-METHYLTRANSFERASE-RELATED"/>
    <property type="match status" value="1"/>
</dbReference>
<evidence type="ECO:0000256" key="2">
    <source>
        <dbReference type="SAM" id="Phobius"/>
    </source>
</evidence>
<evidence type="ECO:0000256" key="1">
    <source>
        <dbReference type="ARBA" id="ARBA00022679"/>
    </source>
</evidence>
<reference evidence="4" key="1">
    <citation type="journal article" date="2020" name="Nature">
        <title>Giant virus diversity and host interactions through global metagenomics.</title>
        <authorList>
            <person name="Schulz F."/>
            <person name="Roux S."/>
            <person name="Paez-Espino D."/>
            <person name="Jungbluth S."/>
            <person name="Walsh D.A."/>
            <person name="Denef V.J."/>
            <person name="McMahon K.D."/>
            <person name="Konstantinidis K.T."/>
            <person name="Eloe-Fadrosh E.A."/>
            <person name="Kyrpides N.C."/>
            <person name="Woyke T."/>
        </authorList>
    </citation>
    <scope>NUCLEOTIDE SEQUENCE</scope>
    <source>
        <strain evidence="4">GVMAG-M-3300023174-132</strain>
    </source>
</reference>
<sequence>MYDVWWPALLSVTIVVLCGIYVWEMSKSYRKVAKLDLEGIEAFANPAGEESRVDNDCYDLFYSKVYDKIVQPEARAAMEVQVPLEWFKKEGRELDTLRVADLGCGTGLHVELYARAGVHSVAGYDRSEAMVTEARRRFPERKFEVGDMLTATLMPAGSVDLISAYYFLIYMTPDRRTMLRNIYLWLAPGGVFVCHIVNKLKFDPVLESASPFVGFSVQKYADERITGSAVTFEEFEYKGDFQLHGGRGTYEEVFDFRDGRRRRHEQRVWMPNIDVLTAEIQGVGFKILHHVDLTAIGYEYNYLFFFGR</sequence>
<dbReference type="EMBL" id="MN739576">
    <property type="protein sequence ID" value="QHT13721.1"/>
    <property type="molecule type" value="Genomic_DNA"/>
</dbReference>
<dbReference type="InterPro" id="IPR029063">
    <property type="entry name" value="SAM-dependent_MTases_sf"/>
</dbReference>
<keyword evidence="2" id="KW-1133">Transmembrane helix</keyword>
<dbReference type="Gene3D" id="3.40.50.150">
    <property type="entry name" value="Vaccinia Virus protein VP39"/>
    <property type="match status" value="1"/>
</dbReference>
<evidence type="ECO:0000259" key="3">
    <source>
        <dbReference type="Pfam" id="PF13649"/>
    </source>
</evidence>
<proteinExistence type="predicted"/>
<feature type="transmembrane region" description="Helical" evidence="2">
    <location>
        <begin position="145"/>
        <end position="170"/>
    </location>
</feature>